<dbReference type="Proteomes" id="UP000305939">
    <property type="component" value="Unassembled WGS sequence"/>
</dbReference>
<protein>
    <recommendedName>
        <fullName evidence="4">Heat-shock protein Hsp90</fullName>
    </recommendedName>
</protein>
<dbReference type="RefSeq" id="WP_136336950.1">
    <property type="nucleotide sequence ID" value="NZ_QXMP01000002.1"/>
</dbReference>
<keyword evidence="1" id="KW-0732">Signal</keyword>
<evidence type="ECO:0000313" key="2">
    <source>
        <dbReference type="EMBL" id="THD65666.1"/>
    </source>
</evidence>
<feature type="chain" id="PRO_5020646294" description="Heat-shock protein Hsp90" evidence="1">
    <location>
        <begin position="23"/>
        <end position="274"/>
    </location>
</feature>
<keyword evidence="3" id="KW-1185">Reference proteome</keyword>
<feature type="signal peptide" evidence="1">
    <location>
        <begin position="1"/>
        <end position="22"/>
    </location>
</feature>
<comment type="caution">
    <text evidence="2">The sequence shown here is derived from an EMBL/GenBank/DDBJ whole genome shotgun (WGS) entry which is preliminary data.</text>
</comment>
<organism evidence="2 3">
    <name type="scientific">Robertkochia marina</name>
    <dbReference type="NCBI Taxonomy" id="1227945"/>
    <lineage>
        <taxon>Bacteria</taxon>
        <taxon>Pseudomonadati</taxon>
        <taxon>Bacteroidota</taxon>
        <taxon>Flavobacteriia</taxon>
        <taxon>Flavobacteriales</taxon>
        <taxon>Flavobacteriaceae</taxon>
        <taxon>Robertkochia</taxon>
    </lineage>
</organism>
<sequence length="274" mass="31042">MKAYIFHLLPFVMLLISCNENAKENNKKVMDQLQKVATKKSDIHPFTEPMNEGHQTEEFLKQQVFQFDIDLNFGGNDRLDGTLYTNTNSSGIRIDKVDGSSLVFDGKQVYLTPADANDKGARFDMFTWQYFFALPYKLNDPGTQWEDLETLKLSDSLELPAGRLSFKSGTGDAPDDWYVVYYDPENGLIHTAGYIVTFGGKDPEEAEANAHAICYHDYQDVEGIPVATRWTFHNWNKESGLGEQLGEAKLKNLKFSTLHDSIFSKPKNAKAINM</sequence>
<dbReference type="OrthoDB" id="282859at2"/>
<evidence type="ECO:0000256" key="1">
    <source>
        <dbReference type="SAM" id="SignalP"/>
    </source>
</evidence>
<dbReference type="AlphaFoldDB" id="A0A4S3LWW2"/>
<gene>
    <name evidence="2" type="ORF">E7Z59_13820</name>
</gene>
<evidence type="ECO:0008006" key="4">
    <source>
        <dbReference type="Google" id="ProtNLM"/>
    </source>
</evidence>
<proteinExistence type="predicted"/>
<dbReference type="PROSITE" id="PS51257">
    <property type="entry name" value="PROKAR_LIPOPROTEIN"/>
    <property type="match status" value="1"/>
</dbReference>
<reference evidence="2 3" key="1">
    <citation type="submission" date="2019-04" db="EMBL/GenBank/DDBJ databases">
        <title>Draft genome sequence of Robertkochia marina CC-AMO-30D.</title>
        <authorList>
            <person name="Hameed A."/>
            <person name="Lin S.-Y."/>
            <person name="Shahina M."/>
            <person name="Lai W.-A."/>
            <person name="Young C.-C."/>
        </authorList>
    </citation>
    <scope>NUCLEOTIDE SEQUENCE [LARGE SCALE GENOMIC DNA]</scope>
    <source>
        <strain evidence="2 3">CC-AMO-30D</strain>
    </source>
</reference>
<accession>A0A4S3LWW2</accession>
<evidence type="ECO:0000313" key="3">
    <source>
        <dbReference type="Proteomes" id="UP000305939"/>
    </source>
</evidence>
<name>A0A4S3LWW2_9FLAO</name>
<dbReference type="EMBL" id="SSMC01000004">
    <property type="protein sequence ID" value="THD65666.1"/>
    <property type="molecule type" value="Genomic_DNA"/>
</dbReference>